<proteinExistence type="predicted"/>
<gene>
    <name evidence="2" type="ORF">GPL20_35415</name>
</gene>
<keyword evidence="3" id="KW-1185">Reference proteome</keyword>
<organism evidence="2 3">
    <name type="scientific">Bradyrhizobium cajani</name>
    <dbReference type="NCBI Taxonomy" id="1928661"/>
    <lineage>
        <taxon>Bacteria</taxon>
        <taxon>Pseudomonadati</taxon>
        <taxon>Pseudomonadota</taxon>
        <taxon>Alphaproteobacteria</taxon>
        <taxon>Hyphomicrobiales</taxon>
        <taxon>Nitrobacteraceae</taxon>
        <taxon>Bradyrhizobium</taxon>
    </lineage>
</organism>
<accession>A0A844TGF7</accession>
<comment type="caution">
    <text evidence="2">The sequence shown here is derived from an EMBL/GenBank/DDBJ whole genome shotgun (WGS) entry which is preliminary data.</text>
</comment>
<evidence type="ECO:0000313" key="2">
    <source>
        <dbReference type="EMBL" id="MVT78257.1"/>
    </source>
</evidence>
<dbReference type="AlphaFoldDB" id="A0A844TGF7"/>
<name>A0A844TGF7_9BRAD</name>
<evidence type="ECO:0000313" key="3">
    <source>
        <dbReference type="Proteomes" id="UP000449969"/>
    </source>
</evidence>
<sequence>MRVVMAGHGIFLSVGSVRGKLTQSRAREPYQNRNPHSRQTLPLRASRKARGGVTGVELKAKRPTAGPVFLSVLVATLSFRDGSQSRTLVRNCAPENLEIPGLVLRTIPE</sequence>
<feature type="compositionally biased region" description="Polar residues" evidence="1">
    <location>
        <begin position="31"/>
        <end position="40"/>
    </location>
</feature>
<dbReference type="EMBL" id="WQNE01000050">
    <property type="protein sequence ID" value="MVT78257.1"/>
    <property type="molecule type" value="Genomic_DNA"/>
</dbReference>
<reference evidence="2 3" key="1">
    <citation type="submission" date="2019-12" db="EMBL/GenBank/DDBJ databases">
        <title>Draft genome sequences Bradyrhizobium cajani AMBPC1010, Bradyrhizobium pachyrhizi AMBPC1040 and Bradyrhizobium yuanmingense ALSPC3051, three plant growth promoting strains isolated from nodules of Cajanus cajan L. in Dominican Republic.</title>
        <authorList>
            <person name="Flores-Felix J.D."/>
            <person name="Araujo J."/>
            <person name="Diaz-Alcantara C."/>
            <person name="Gonzalez-Andres F."/>
            <person name="Velazquez E."/>
        </authorList>
    </citation>
    <scope>NUCLEOTIDE SEQUENCE [LARGE SCALE GENOMIC DNA]</scope>
    <source>
        <strain evidence="2 3">1010</strain>
    </source>
</reference>
<evidence type="ECO:0000256" key="1">
    <source>
        <dbReference type="SAM" id="MobiDB-lite"/>
    </source>
</evidence>
<dbReference type="Proteomes" id="UP000449969">
    <property type="component" value="Unassembled WGS sequence"/>
</dbReference>
<protein>
    <submittedName>
        <fullName evidence="2">Uncharacterized protein</fullName>
    </submittedName>
</protein>
<feature type="region of interest" description="Disordered" evidence="1">
    <location>
        <begin position="22"/>
        <end position="49"/>
    </location>
</feature>